<protein>
    <recommendedName>
        <fullName evidence="2">DUF7595 domain-containing protein</fullName>
    </recommendedName>
</protein>
<reference evidence="4" key="1">
    <citation type="journal article" date="2019" name="Nat. Commun.">
        <title>The genome of broomcorn millet.</title>
        <authorList>
            <person name="Zou C."/>
            <person name="Miki D."/>
            <person name="Li D."/>
            <person name="Tang Q."/>
            <person name="Xiao L."/>
            <person name="Rajput S."/>
            <person name="Deng P."/>
            <person name="Jia W."/>
            <person name="Huang R."/>
            <person name="Zhang M."/>
            <person name="Sun Y."/>
            <person name="Hu J."/>
            <person name="Fu X."/>
            <person name="Schnable P.S."/>
            <person name="Li F."/>
            <person name="Zhang H."/>
            <person name="Feng B."/>
            <person name="Zhu X."/>
            <person name="Liu R."/>
            <person name="Schnable J.C."/>
            <person name="Zhu J.-K."/>
            <person name="Zhang H."/>
        </authorList>
    </citation>
    <scope>NUCLEOTIDE SEQUENCE [LARGE SCALE GENOMIC DNA]</scope>
</reference>
<dbReference type="OrthoDB" id="694650at2759"/>
<comment type="caution">
    <text evidence="3">The sequence shown here is derived from an EMBL/GenBank/DDBJ whole genome shotgun (WGS) entry which is preliminary data.</text>
</comment>
<evidence type="ECO:0000256" key="1">
    <source>
        <dbReference type="SAM" id="MobiDB-lite"/>
    </source>
</evidence>
<sequence length="902" mass="101418">MAGGKNTSGSAMAESKKWTSEIDSQESETSFRSDAEQTVDGRPSNRRSGRVWAETRRLLGQRRQDSDAEQYRSVQPAEPLVALHPVEGIMSMTLILHQIQSSCGPKRKRRWQIKFPRMLVLWLLTKLDAEISTLCFRIGENIPDNQADVQLVLGLPHTHKNIECASPISALDVSAVKYKLLLDQDMDVTLEYIESVLLRDYGTQMTEKEVEAFKVATVLYADTYFMVRKGAKARINQEMYKIITDTESIPHLNWCGYVLGFLLHSAKRVQRLLASGNKIVTLDGCLSFWVVFYLDNVNFGAMAANQTLLPCIVDYPYGLVKKLVHDDNVKTTGARMTLYGCNKLRPKETVIYSRSTDLKGRGSGLAQNLQCTVNDTDADKMLEKVMKAFSNWELLVSKATDEMRRSVVECLSSYAKNKQATGTAEQGVIQSQGLAHKDATLDAQLSIDIALRQVTDQEKERIWYIHEILTMLQIDGKLLHGIITRDFDVCTTTMNAIARLHHQLDDEMYARWSEKRWRRFLRVDFAIAAFRGDGYIASEEISSMFLGYHINYNVADCRLREKMVVLDPMVMTLDEAELAKKHIRCAKIMHEAIQESKAMYFLEQYGSLDSWGVEYLTVPGAHGDSPELVKGRVIDTSRPERYASVPAADISCSSLVLLPDDDDENGLSFRLIAVNLSGLLMHNRLYAQIFRSRSGEWVRLPGMEFSPPGLPCKLFDTQAVVLRTGAGTVAHWLCKSSASYHAVSFHMDDARVGMIELPPGCQLDACRRDSDELLLAPSADRTRLSLLVVEGLKINIWTQTASSWARHQVIDVLGIAGGMGERWPLPRQVGSGDRVKFERWFGERSGTAFLEIDGCGYFALNLATERLQLLKESAEARNLWFLCGLEINPFPLLLKLQPLGGA</sequence>
<dbReference type="PANTHER" id="PTHR35828">
    <property type="entry name" value="OS08G0203800 PROTEIN-RELATED"/>
    <property type="match status" value="1"/>
</dbReference>
<feature type="domain" description="DUF7595" evidence="2">
    <location>
        <begin position="714"/>
        <end position="874"/>
    </location>
</feature>
<evidence type="ECO:0000313" key="4">
    <source>
        <dbReference type="Proteomes" id="UP000275267"/>
    </source>
</evidence>
<dbReference type="AlphaFoldDB" id="A0A3L6SCD3"/>
<proteinExistence type="predicted"/>
<accession>A0A3L6SCD3</accession>
<keyword evidence="4" id="KW-1185">Reference proteome</keyword>
<feature type="compositionally biased region" description="Polar residues" evidence="1">
    <location>
        <begin position="1"/>
        <end position="10"/>
    </location>
</feature>
<dbReference type="Pfam" id="PF24523">
    <property type="entry name" value="DUF7595"/>
    <property type="match status" value="1"/>
</dbReference>
<evidence type="ECO:0000313" key="3">
    <source>
        <dbReference type="EMBL" id="RLN18690.1"/>
    </source>
</evidence>
<evidence type="ECO:0000259" key="2">
    <source>
        <dbReference type="Pfam" id="PF24523"/>
    </source>
</evidence>
<organism evidence="3 4">
    <name type="scientific">Panicum miliaceum</name>
    <name type="common">Proso millet</name>
    <name type="synonym">Broomcorn millet</name>
    <dbReference type="NCBI Taxonomy" id="4540"/>
    <lineage>
        <taxon>Eukaryota</taxon>
        <taxon>Viridiplantae</taxon>
        <taxon>Streptophyta</taxon>
        <taxon>Embryophyta</taxon>
        <taxon>Tracheophyta</taxon>
        <taxon>Spermatophyta</taxon>
        <taxon>Magnoliopsida</taxon>
        <taxon>Liliopsida</taxon>
        <taxon>Poales</taxon>
        <taxon>Poaceae</taxon>
        <taxon>PACMAD clade</taxon>
        <taxon>Panicoideae</taxon>
        <taxon>Panicodae</taxon>
        <taxon>Paniceae</taxon>
        <taxon>Panicinae</taxon>
        <taxon>Panicum</taxon>
        <taxon>Panicum sect. Panicum</taxon>
    </lineage>
</organism>
<feature type="compositionally biased region" description="Basic and acidic residues" evidence="1">
    <location>
        <begin position="53"/>
        <end position="70"/>
    </location>
</feature>
<name>A0A3L6SCD3_PANMI</name>
<gene>
    <name evidence="3" type="ORF">C2845_PM02G18360</name>
</gene>
<dbReference type="EMBL" id="PQIB02000005">
    <property type="protein sequence ID" value="RLN18690.1"/>
    <property type="molecule type" value="Genomic_DNA"/>
</dbReference>
<dbReference type="Proteomes" id="UP000275267">
    <property type="component" value="Unassembled WGS sequence"/>
</dbReference>
<feature type="region of interest" description="Disordered" evidence="1">
    <location>
        <begin position="1"/>
        <end position="73"/>
    </location>
</feature>
<dbReference type="InterPro" id="IPR056016">
    <property type="entry name" value="DUF7595"/>
</dbReference>